<dbReference type="Proteomes" id="UP000274731">
    <property type="component" value="Segment"/>
</dbReference>
<dbReference type="EMBL" id="MG450654">
    <property type="protein sequence ID" value="ATW62688.1"/>
    <property type="molecule type" value="Genomic_DNA"/>
</dbReference>
<protein>
    <submittedName>
        <fullName evidence="1">Uncharacterized protein</fullName>
    </submittedName>
</protein>
<gene>
    <name evidence="1" type="ORF">SCBWM1_gp4</name>
</gene>
<evidence type="ECO:0000313" key="2">
    <source>
        <dbReference type="Proteomes" id="UP000274731"/>
    </source>
</evidence>
<sequence>MSEESSKTRSHPSWKEVKADLLKDPEFAQSYEGMELKELLGILVQLNAKKEGLH</sequence>
<accession>A0A3G1L314</accession>
<name>A0A3G1L314_9CAUD</name>
<keyword evidence="2" id="KW-1185">Reference proteome</keyword>
<organism evidence="1 2">
    <name type="scientific">Synechococcus phage S-CBWM1</name>
    <dbReference type="NCBI Taxonomy" id="2053653"/>
    <lineage>
        <taxon>Viruses</taxon>
        <taxon>Duplodnaviria</taxon>
        <taxon>Heunggongvirae</taxon>
        <taxon>Uroviricota</taxon>
        <taxon>Caudoviricetes</taxon>
        <taxon>Aokuangvirus</taxon>
        <taxon>Aokuangvirus SCBWM1</taxon>
    </lineage>
</organism>
<reference evidence="1 2" key="1">
    <citation type="journal article" date="2018" name="Environ. Microbiol.">
        <title>Novel phage-host interactions and evolution as revealed by a cyanomyovirus isolated from an estuarine environment.</title>
        <authorList>
            <person name="Xu Y."/>
            <person name="Zhang R."/>
            <person name="Wang N."/>
            <person name="Cai L."/>
            <person name="Tong Y."/>
            <person name="Sun Q."/>
            <person name="Chen F."/>
            <person name="Jiao N."/>
        </authorList>
    </citation>
    <scope>NUCLEOTIDE SEQUENCE [LARGE SCALE GENOMIC DNA]</scope>
</reference>
<proteinExistence type="predicted"/>
<evidence type="ECO:0000313" key="1">
    <source>
        <dbReference type="EMBL" id="ATW62688.1"/>
    </source>
</evidence>